<feature type="compositionally biased region" description="Basic and acidic residues" evidence="1">
    <location>
        <begin position="7"/>
        <end position="21"/>
    </location>
</feature>
<name>A0A8X6NWD4_NEPPI</name>
<evidence type="ECO:0000256" key="1">
    <source>
        <dbReference type="SAM" id="MobiDB-lite"/>
    </source>
</evidence>
<keyword evidence="3" id="KW-1185">Reference proteome</keyword>
<gene>
    <name evidence="2" type="ORF">NPIL_328431</name>
</gene>
<organism evidence="2 3">
    <name type="scientific">Nephila pilipes</name>
    <name type="common">Giant wood spider</name>
    <name type="synonym">Nephila maculata</name>
    <dbReference type="NCBI Taxonomy" id="299642"/>
    <lineage>
        <taxon>Eukaryota</taxon>
        <taxon>Metazoa</taxon>
        <taxon>Ecdysozoa</taxon>
        <taxon>Arthropoda</taxon>
        <taxon>Chelicerata</taxon>
        <taxon>Arachnida</taxon>
        <taxon>Araneae</taxon>
        <taxon>Araneomorphae</taxon>
        <taxon>Entelegynae</taxon>
        <taxon>Araneoidea</taxon>
        <taxon>Nephilidae</taxon>
        <taxon>Nephila</taxon>
    </lineage>
</organism>
<evidence type="ECO:0000313" key="2">
    <source>
        <dbReference type="EMBL" id="GFT35187.1"/>
    </source>
</evidence>
<dbReference type="Proteomes" id="UP000887013">
    <property type="component" value="Unassembled WGS sequence"/>
</dbReference>
<dbReference type="EMBL" id="BMAW01013654">
    <property type="protein sequence ID" value="GFT35187.1"/>
    <property type="molecule type" value="Genomic_DNA"/>
</dbReference>
<dbReference type="AlphaFoldDB" id="A0A8X6NWD4"/>
<accession>A0A8X6NWD4</accession>
<protein>
    <submittedName>
        <fullName evidence="2">Uncharacterized protein</fullName>
    </submittedName>
</protein>
<reference evidence="2" key="1">
    <citation type="submission" date="2020-08" db="EMBL/GenBank/DDBJ databases">
        <title>Multicomponent nature underlies the extraordinary mechanical properties of spider dragline silk.</title>
        <authorList>
            <person name="Kono N."/>
            <person name="Nakamura H."/>
            <person name="Mori M."/>
            <person name="Yoshida Y."/>
            <person name="Ohtoshi R."/>
            <person name="Malay A.D."/>
            <person name="Moran D.A.P."/>
            <person name="Tomita M."/>
            <person name="Numata K."/>
            <person name="Arakawa K."/>
        </authorList>
    </citation>
    <scope>NUCLEOTIDE SEQUENCE</scope>
</reference>
<feature type="region of interest" description="Disordered" evidence="1">
    <location>
        <begin position="1"/>
        <end position="21"/>
    </location>
</feature>
<evidence type="ECO:0000313" key="3">
    <source>
        <dbReference type="Proteomes" id="UP000887013"/>
    </source>
</evidence>
<sequence>MSRLRLSKSERVETESIHQDQKSRELLAYEQLPGVFLHRKTKPSAIPLGDACPLHEKNAEAPYPPFIAPEAPLA</sequence>
<proteinExistence type="predicted"/>
<comment type="caution">
    <text evidence="2">The sequence shown here is derived from an EMBL/GenBank/DDBJ whole genome shotgun (WGS) entry which is preliminary data.</text>
</comment>